<dbReference type="PROSITE" id="PS50949">
    <property type="entry name" value="HTH_GNTR"/>
    <property type="match status" value="1"/>
</dbReference>
<keyword evidence="6" id="KW-1185">Reference proteome</keyword>
<dbReference type="PRINTS" id="PR00035">
    <property type="entry name" value="HTHGNTR"/>
</dbReference>
<dbReference type="SUPFAM" id="SSF48008">
    <property type="entry name" value="GntR ligand-binding domain-like"/>
    <property type="match status" value="1"/>
</dbReference>
<comment type="caution">
    <text evidence="5">The sequence shown here is derived from an EMBL/GenBank/DDBJ whole genome shotgun (WGS) entry which is preliminary data.</text>
</comment>
<dbReference type="PANTHER" id="PTHR43537:SF47">
    <property type="entry name" value="REGULATORY PROTEIN GNTR HTH"/>
    <property type="match status" value="1"/>
</dbReference>
<evidence type="ECO:0000256" key="2">
    <source>
        <dbReference type="ARBA" id="ARBA00023125"/>
    </source>
</evidence>
<dbReference type="OrthoDB" id="9799482at2"/>
<dbReference type="AlphaFoldDB" id="A0A2W7RMB8"/>
<dbReference type="SMART" id="SM00345">
    <property type="entry name" value="HTH_GNTR"/>
    <property type="match status" value="1"/>
</dbReference>
<dbReference type="InterPro" id="IPR036388">
    <property type="entry name" value="WH-like_DNA-bd_sf"/>
</dbReference>
<dbReference type="GO" id="GO:0003700">
    <property type="term" value="F:DNA-binding transcription factor activity"/>
    <property type="evidence" value="ECO:0007669"/>
    <property type="project" value="InterPro"/>
</dbReference>
<dbReference type="SMART" id="SM00895">
    <property type="entry name" value="FCD"/>
    <property type="match status" value="1"/>
</dbReference>
<feature type="domain" description="HTH gntR-type" evidence="4">
    <location>
        <begin position="9"/>
        <end position="77"/>
    </location>
</feature>
<name>A0A2W7RMB8_9BACT</name>
<evidence type="ECO:0000313" key="6">
    <source>
        <dbReference type="Proteomes" id="UP000249720"/>
    </source>
</evidence>
<protein>
    <submittedName>
        <fullName evidence="5">DNA-binding FadR family transcriptional regulator</fullName>
    </submittedName>
</protein>
<dbReference type="InterPro" id="IPR000524">
    <property type="entry name" value="Tscrpt_reg_HTH_GntR"/>
</dbReference>
<dbReference type="Proteomes" id="UP000249720">
    <property type="component" value="Unassembled WGS sequence"/>
</dbReference>
<dbReference type="GO" id="GO:0003677">
    <property type="term" value="F:DNA binding"/>
    <property type="evidence" value="ECO:0007669"/>
    <property type="project" value="UniProtKB-KW"/>
</dbReference>
<dbReference type="Pfam" id="PF00392">
    <property type="entry name" value="GntR"/>
    <property type="match status" value="1"/>
</dbReference>
<dbReference type="EMBL" id="QKZV01000007">
    <property type="protein sequence ID" value="PZX61524.1"/>
    <property type="molecule type" value="Genomic_DNA"/>
</dbReference>
<dbReference type="RefSeq" id="WP_111296496.1">
    <property type="nucleotide sequence ID" value="NZ_QKZV01000007.1"/>
</dbReference>
<evidence type="ECO:0000259" key="4">
    <source>
        <dbReference type="PROSITE" id="PS50949"/>
    </source>
</evidence>
<evidence type="ECO:0000256" key="1">
    <source>
        <dbReference type="ARBA" id="ARBA00023015"/>
    </source>
</evidence>
<dbReference type="PANTHER" id="PTHR43537">
    <property type="entry name" value="TRANSCRIPTIONAL REGULATOR, GNTR FAMILY"/>
    <property type="match status" value="1"/>
</dbReference>
<keyword evidence="3" id="KW-0804">Transcription</keyword>
<dbReference type="Gene3D" id="1.20.120.530">
    <property type="entry name" value="GntR ligand-binding domain-like"/>
    <property type="match status" value="1"/>
</dbReference>
<accession>A0A2W7RMB8</accession>
<gene>
    <name evidence="5" type="ORF">LX80_02254</name>
</gene>
<dbReference type="CDD" id="cd07377">
    <property type="entry name" value="WHTH_GntR"/>
    <property type="match status" value="1"/>
</dbReference>
<dbReference type="Gene3D" id="1.10.10.10">
    <property type="entry name" value="Winged helix-like DNA-binding domain superfamily/Winged helix DNA-binding domain"/>
    <property type="match status" value="1"/>
</dbReference>
<organism evidence="5 6">
    <name type="scientific">Hydrotalea sandarakina</name>
    <dbReference type="NCBI Taxonomy" id="1004304"/>
    <lineage>
        <taxon>Bacteria</taxon>
        <taxon>Pseudomonadati</taxon>
        <taxon>Bacteroidota</taxon>
        <taxon>Chitinophagia</taxon>
        <taxon>Chitinophagales</taxon>
        <taxon>Chitinophagaceae</taxon>
        <taxon>Hydrotalea</taxon>
    </lineage>
</organism>
<keyword evidence="1" id="KW-0805">Transcription regulation</keyword>
<keyword evidence="2 5" id="KW-0238">DNA-binding</keyword>
<reference evidence="5 6" key="1">
    <citation type="submission" date="2018-06" db="EMBL/GenBank/DDBJ databases">
        <title>Genomic Encyclopedia of Archaeal and Bacterial Type Strains, Phase II (KMG-II): from individual species to whole genera.</title>
        <authorList>
            <person name="Goeker M."/>
        </authorList>
    </citation>
    <scope>NUCLEOTIDE SEQUENCE [LARGE SCALE GENOMIC DNA]</scope>
    <source>
        <strain evidence="5 6">DSM 23241</strain>
    </source>
</reference>
<dbReference type="SUPFAM" id="SSF46785">
    <property type="entry name" value="Winged helix' DNA-binding domain"/>
    <property type="match status" value="1"/>
</dbReference>
<sequence length="227" mass="25679">MFTEPIKKNSLSDVVAEKLQKLIASGKFKIGDQLPTEPELMEYFGVGRSTIREAIRILSYSGILKVQQGVGTFVALQNGTPVPWYKRLQSARGEDLNEVRQLLELKIAEKAAIHRTPAQIKCMQKYLHDRNSAAHENNIVKAVEADIAFHIKIAEACNNKILSDLYKTIAAQLKTYFIEVFVDTKLLLQKQELHEQLLQSIIEKDAKKAWKCVSAITYHENNGNISE</sequence>
<evidence type="ECO:0000256" key="3">
    <source>
        <dbReference type="ARBA" id="ARBA00023163"/>
    </source>
</evidence>
<dbReference type="InterPro" id="IPR011711">
    <property type="entry name" value="GntR_C"/>
</dbReference>
<proteinExistence type="predicted"/>
<dbReference type="InterPro" id="IPR008920">
    <property type="entry name" value="TF_FadR/GntR_C"/>
</dbReference>
<dbReference type="InterPro" id="IPR036390">
    <property type="entry name" value="WH_DNA-bd_sf"/>
</dbReference>
<evidence type="ECO:0000313" key="5">
    <source>
        <dbReference type="EMBL" id="PZX61524.1"/>
    </source>
</evidence>
<dbReference type="Pfam" id="PF07729">
    <property type="entry name" value="FCD"/>
    <property type="match status" value="1"/>
</dbReference>